<proteinExistence type="predicted"/>
<evidence type="ECO:0000256" key="1">
    <source>
        <dbReference type="SAM" id="Phobius"/>
    </source>
</evidence>
<feature type="transmembrane region" description="Helical" evidence="1">
    <location>
        <begin position="38"/>
        <end position="60"/>
    </location>
</feature>
<dbReference type="Proteomes" id="UP000245489">
    <property type="component" value="Unassembled WGS sequence"/>
</dbReference>
<dbReference type="EMBL" id="QGGO01000005">
    <property type="protein sequence ID" value="PWK27884.1"/>
    <property type="molecule type" value="Genomic_DNA"/>
</dbReference>
<sequence>MLKKNILFWLAQLCCWTLIAYTALSYCPLHENDVTGRLIFFLSYLFVGFLVGYIYSYILEDIKPDDFKTVQFLIYPLLGSCSIGLMFTGIDYFLGGIGFPETLFNILSLYIQNVWLVVPCFFFYHLYHFSIIYQDKQQQTLKAENLLQISELENLKKQLNPHFLFNALNSIKALTISDGKLARESIIQLSDLLRLSLNLGEQQRATLREEIRLAQNYLSLEKLRFDHRLNYTFNIQKDLENVLIMPMSLNTLLENAVKHGIGQLKSGGEIIISAHAEKNIISLSVENSGTYDPKPKSDEGGIGLDNLQKRLELQYGDRASFFITNENKKVIAVVKMPY</sequence>
<feature type="domain" description="Signal transduction histidine kinase internal region" evidence="2">
    <location>
        <begin position="151"/>
        <end position="229"/>
    </location>
</feature>
<feature type="transmembrane region" description="Helical" evidence="1">
    <location>
        <begin position="72"/>
        <end position="94"/>
    </location>
</feature>
<keyword evidence="1" id="KW-0812">Transmembrane</keyword>
<keyword evidence="3" id="KW-0418">Kinase</keyword>
<feature type="transmembrane region" description="Helical" evidence="1">
    <location>
        <begin position="106"/>
        <end position="127"/>
    </location>
</feature>
<organism evidence="3 4">
    <name type="scientific">Arcicella aurantiaca</name>
    <dbReference type="NCBI Taxonomy" id="591202"/>
    <lineage>
        <taxon>Bacteria</taxon>
        <taxon>Pseudomonadati</taxon>
        <taxon>Bacteroidota</taxon>
        <taxon>Cytophagia</taxon>
        <taxon>Cytophagales</taxon>
        <taxon>Flectobacillaceae</taxon>
        <taxon>Arcicella</taxon>
    </lineage>
</organism>
<keyword evidence="3" id="KW-0808">Transferase</keyword>
<protein>
    <submittedName>
        <fullName evidence="3">Histidine kinase</fullName>
    </submittedName>
</protein>
<evidence type="ECO:0000259" key="2">
    <source>
        <dbReference type="Pfam" id="PF06580"/>
    </source>
</evidence>
<dbReference type="PANTHER" id="PTHR34220:SF7">
    <property type="entry name" value="SENSOR HISTIDINE KINASE YPDA"/>
    <property type="match status" value="1"/>
</dbReference>
<comment type="caution">
    <text evidence="3">The sequence shown here is derived from an EMBL/GenBank/DDBJ whole genome shotgun (WGS) entry which is preliminary data.</text>
</comment>
<gene>
    <name evidence="3" type="ORF">LV89_01291</name>
</gene>
<keyword evidence="4" id="KW-1185">Reference proteome</keyword>
<name>A0A316EXF4_9BACT</name>
<dbReference type="GO" id="GO:0016020">
    <property type="term" value="C:membrane"/>
    <property type="evidence" value="ECO:0007669"/>
    <property type="project" value="InterPro"/>
</dbReference>
<dbReference type="Pfam" id="PF06580">
    <property type="entry name" value="His_kinase"/>
    <property type="match status" value="1"/>
</dbReference>
<evidence type="ECO:0000313" key="4">
    <source>
        <dbReference type="Proteomes" id="UP000245489"/>
    </source>
</evidence>
<dbReference type="InterPro" id="IPR050640">
    <property type="entry name" value="Bact_2-comp_sensor_kinase"/>
</dbReference>
<dbReference type="InterPro" id="IPR036890">
    <property type="entry name" value="HATPase_C_sf"/>
</dbReference>
<evidence type="ECO:0000313" key="3">
    <source>
        <dbReference type="EMBL" id="PWK27884.1"/>
    </source>
</evidence>
<dbReference type="AlphaFoldDB" id="A0A316EXF4"/>
<dbReference type="PANTHER" id="PTHR34220">
    <property type="entry name" value="SENSOR HISTIDINE KINASE YPDA"/>
    <property type="match status" value="1"/>
</dbReference>
<keyword evidence="1" id="KW-1133">Transmembrane helix</keyword>
<dbReference type="SUPFAM" id="SSF55874">
    <property type="entry name" value="ATPase domain of HSP90 chaperone/DNA topoisomerase II/histidine kinase"/>
    <property type="match status" value="1"/>
</dbReference>
<accession>A0A316EXF4</accession>
<reference evidence="3 4" key="1">
    <citation type="submission" date="2018-05" db="EMBL/GenBank/DDBJ databases">
        <title>Genomic Encyclopedia of Archaeal and Bacterial Type Strains, Phase II (KMG-II): from individual species to whole genera.</title>
        <authorList>
            <person name="Goeker M."/>
        </authorList>
    </citation>
    <scope>NUCLEOTIDE SEQUENCE [LARGE SCALE GENOMIC DNA]</scope>
    <source>
        <strain evidence="3 4">DSM 22214</strain>
    </source>
</reference>
<dbReference type="RefSeq" id="WP_109742049.1">
    <property type="nucleotide sequence ID" value="NZ_QGGO01000005.1"/>
</dbReference>
<dbReference type="Gene3D" id="3.30.565.10">
    <property type="entry name" value="Histidine kinase-like ATPase, C-terminal domain"/>
    <property type="match status" value="1"/>
</dbReference>
<dbReference type="OrthoDB" id="9792992at2"/>
<keyword evidence="1" id="KW-0472">Membrane</keyword>
<dbReference type="GO" id="GO:0000155">
    <property type="term" value="F:phosphorelay sensor kinase activity"/>
    <property type="evidence" value="ECO:0007669"/>
    <property type="project" value="InterPro"/>
</dbReference>
<dbReference type="InterPro" id="IPR010559">
    <property type="entry name" value="Sig_transdc_His_kin_internal"/>
</dbReference>